<dbReference type="AlphaFoldDB" id="A0A4R2IIJ2"/>
<dbReference type="EMBL" id="SLWR01000010">
    <property type="protein sequence ID" value="TCO44367.1"/>
    <property type="molecule type" value="Genomic_DNA"/>
</dbReference>
<dbReference type="Gene3D" id="1.20.120.520">
    <property type="entry name" value="nmb1532 protein domain like"/>
    <property type="match status" value="1"/>
</dbReference>
<evidence type="ECO:0000259" key="1">
    <source>
        <dbReference type="Pfam" id="PF01814"/>
    </source>
</evidence>
<dbReference type="Pfam" id="PF01814">
    <property type="entry name" value="Hemerythrin"/>
    <property type="match status" value="1"/>
</dbReference>
<dbReference type="OrthoDB" id="5197650at2"/>
<proteinExistence type="predicted"/>
<name>A0A4R2IIJ2_9ACTN</name>
<accession>A0A4R2IIJ2</accession>
<dbReference type="Proteomes" id="UP000295573">
    <property type="component" value="Unassembled WGS sequence"/>
</dbReference>
<evidence type="ECO:0000313" key="2">
    <source>
        <dbReference type="EMBL" id="TCO44367.1"/>
    </source>
</evidence>
<reference evidence="2 3" key="1">
    <citation type="journal article" date="2015" name="Stand. Genomic Sci.">
        <title>Genomic Encyclopedia of Bacterial and Archaeal Type Strains, Phase III: the genomes of soil and plant-associated and newly described type strains.</title>
        <authorList>
            <person name="Whitman W.B."/>
            <person name="Woyke T."/>
            <person name="Klenk H.P."/>
            <person name="Zhou Y."/>
            <person name="Lilburn T.G."/>
            <person name="Beck B.J."/>
            <person name="De Vos P."/>
            <person name="Vandamme P."/>
            <person name="Eisen J.A."/>
            <person name="Garrity G."/>
            <person name="Hugenholtz P."/>
            <person name="Kyrpides N.C."/>
        </authorList>
    </citation>
    <scope>NUCLEOTIDE SEQUENCE [LARGE SCALE GENOMIC DNA]</scope>
    <source>
        <strain evidence="2 3">VKM Ac-2541</strain>
    </source>
</reference>
<keyword evidence="3" id="KW-1185">Reference proteome</keyword>
<organism evidence="2 3">
    <name type="scientific">Kribbella antiqua</name>
    <dbReference type="NCBI Taxonomy" id="2512217"/>
    <lineage>
        <taxon>Bacteria</taxon>
        <taxon>Bacillati</taxon>
        <taxon>Actinomycetota</taxon>
        <taxon>Actinomycetes</taxon>
        <taxon>Propionibacteriales</taxon>
        <taxon>Kribbellaceae</taxon>
        <taxon>Kribbella</taxon>
    </lineage>
</organism>
<gene>
    <name evidence="2" type="ORF">EV646_11077</name>
</gene>
<feature type="domain" description="Hemerythrin-like" evidence="1">
    <location>
        <begin position="23"/>
        <end position="148"/>
    </location>
</feature>
<comment type="caution">
    <text evidence="2">The sequence shown here is derived from an EMBL/GenBank/DDBJ whole genome shotgun (WGS) entry which is preliminary data.</text>
</comment>
<dbReference type="RefSeq" id="WP_132153334.1">
    <property type="nucleotide sequence ID" value="NZ_SLWR01000010.1"/>
</dbReference>
<evidence type="ECO:0000313" key="3">
    <source>
        <dbReference type="Proteomes" id="UP000295573"/>
    </source>
</evidence>
<dbReference type="CDD" id="cd12108">
    <property type="entry name" value="Hr-like"/>
    <property type="match status" value="1"/>
</dbReference>
<dbReference type="InterPro" id="IPR012312">
    <property type="entry name" value="Hemerythrin-like"/>
</dbReference>
<protein>
    <submittedName>
        <fullName evidence="2">Hemerythrin HHE cation binding domain-containing protein</fullName>
    </submittedName>
</protein>
<sequence>MNTELMLPGQAAAPPGPVDLTSMYVMHHAFRRDLAAFKAAVVGTPLEDRTTWKALAARWGKFVEILHKHHTGEDDALWPLLMSRADAADRETLEAMEGEHAEIDPLLSACTAGFDRLASYADADARDALEVRVVALGEHLARHLAHEECDALALVQRYLVNDDWLRLEKETFQPAYGPRDIPFVASWALHELPAEQFRHVRDSMAGRPMELVWRLFWRRPFERRERRAFRYV</sequence>